<comment type="caution">
    <text evidence="2">The sequence shown here is derived from an EMBL/GenBank/DDBJ whole genome shotgun (WGS) entry which is preliminary data.</text>
</comment>
<feature type="region of interest" description="Disordered" evidence="1">
    <location>
        <begin position="1"/>
        <end position="74"/>
    </location>
</feature>
<feature type="compositionally biased region" description="Basic residues" evidence="1">
    <location>
        <begin position="56"/>
        <end position="68"/>
    </location>
</feature>
<dbReference type="EMBL" id="JELY01001947">
    <property type="protein sequence ID" value="KYF54088.1"/>
    <property type="molecule type" value="Genomic_DNA"/>
</dbReference>
<evidence type="ECO:0000313" key="2">
    <source>
        <dbReference type="EMBL" id="KYF54088.1"/>
    </source>
</evidence>
<proteinExistence type="predicted"/>
<dbReference type="Proteomes" id="UP000075420">
    <property type="component" value="Unassembled WGS sequence"/>
</dbReference>
<sequence>MSAVAATTTSGHVAFASRAAAWSRSTPDGARKAVRRSESGDMSDGPPPRLTGSGRSAKRRSQKARSRSRSGEAR</sequence>
<name>A0A150PF04_SORCE</name>
<evidence type="ECO:0000256" key="1">
    <source>
        <dbReference type="SAM" id="MobiDB-lite"/>
    </source>
</evidence>
<protein>
    <submittedName>
        <fullName evidence="2">Uncharacterized protein</fullName>
    </submittedName>
</protein>
<reference evidence="2 3" key="1">
    <citation type="submission" date="2014-02" db="EMBL/GenBank/DDBJ databases">
        <title>The small core and large imbalanced accessory genome model reveals a collaborative survival strategy of Sorangium cellulosum strains in nature.</title>
        <authorList>
            <person name="Han K."/>
            <person name="Peng R."/>
            <person name="Blom J."/>
            <person name="Li Y.-Z."/>
        </authorList>
    </citation>
    <scope>NUCLEOTIDE SEQUENCE [LARGE SCALE GENOMIC DNA]</scope>
    <source>
        <strain evidence="2 3">So0157-25</strain>
    </source>
</reference>
<evidence type="ECO:0000313" key="3">
    <source>
        <dbReference type="Proteomes" id="UP000075420"/>
    </source>
</evidence>
<feature type="compositionally biased region" description="Low complexity" evidence="1">
    <location>
        <begin position="14"/>
        <end position="25"/>
    </location>
</feature>
<accession>A0A150PF04</accession>
<gene>
    <name evidence="2" type="ORF">BE08_38260</name>
</gene>
<dbReference type="AlphaFoldDB" id="A0A150PF04"/>
<organism evidence="2 3">
    <name type="scientific">Sorangium cellulosum</name>
    <name type="common">Polyangium cellulosum</name>
    <dbReference type="NCBI Taxonomy" id="56"/>
    <lineage>
        <taxon>Bacteria</taxon>
        <taxon>Pseudomonadati</taxon>
        <taxon>Myxococcota</taxon>
        <taxon>Polyangia</taxon>
        <taxon>Polyangiales</taxon>
        <taxon>Polyangiaceae</taxon>
        <taxon>Sorangium</taxon>
    </lineage>
</organism>
<feature type="compositionally biased region" description="Basic and acidic residues" evidence="1">
    <location>
        <begin position="29"/>
        <end position="39"/>
    </location>
</feature>
<feature type="compositionally biased region" description="Polar residues" evidence="1">
    <location>
        <begin position="1"/>
        <end position="11"/>
    </location>
</feature>